<sequence>MKGWTIPVQHASFRGVRFDVISVDDDFYRSTIEHAYPFVNGADVEDLGLNPLNVRMQAVFYGDGYYTDFKRFLNVLQQSGAATLVHPIRGRLQNMICTGANFRHKAEMIDYVALDLTFIESTPAKPIFVFNHSLLAKIDALLNELENFVDDAMALYGEFMEIVAFAANAKSRLLGVYGALFGCFEQIRHLFDFDKTHYAVSPIVTQESFKTKSTRAVRDLITMIDLGLRQTAARKDLTTRAKFDEVLRTIRQIKAIPGDLASGKNIKSAKEQAALKSLTASFSKADIESVHLMMQLAVSMTLLRIGTELIEEDDLLPQDIDDITMKVRSQIVENLQLLREQIDKEHSGANITVLTTPNTGFYAAAHKTAEQLRNKAHKFTQLALAAINRKPPLMVREVPFDGTVQQIAHAFYGDYQRADELLRLNPQIRYPNLVERGEWLNSYVK</sequence>
<evidence type="ECO:0000313" key="3">
    <source>
        <dbReference type="Proteomes" id="UP000188602"/>
    </source>
</evidence>
<comment type="caution">
    <text evidence="2">The sequence shown here is derived from an EMBL/GenBank/DDBJ whole genome shotgun (WGS) entry which is preliminary data.</text>
</comment>
<protein>
    <submittedName>
        <fullName evidence="2">Phage morphogenesis protein</fullName>
    </submittedName>
</protein>
<accession>A0A1V3JR48</accession>
<dbReference type="Pfam" id="PF07157">
    <property type="entry name" value="DNA_circ_N"/>
    <property type="match status" value="1"/>
</dbReference>
<evidence type="ECO:0000313" key="2">
    <source>
        <dbReference type="EMBL" id="OOF59287.1"/>
    </source>
</evidence>
<dbReference type="STRING" id="1907939.BKL49_04225"/>
<reference evidence="2 3" key="1">
    <citation type="submission" date="2016-10" db="EMBL/GenBank/DDBJ databases">
        <title>Rodentibacter gen. nov. and new species.</title>
        <authorList>
            <person name="Christensen H."/>
        </authorList>
    </citation>
    <scope>NUCLEOTIDE SEQUENCE [LARGE SCALE GENOMIC DNA]</scope>
    <source>
        <strain evidence="2 3">Ac151</strain>
    </source>
</reference>
<dbReference type="OrthoDB" id="378644at2"/>
<organism evidence="2 3">
    <name type="scientific">Rodentibacter myodis</name>
    <dbReference type="NCBI Taxonomy" id="1907939"/>
    <lineage>
        <taxon>Bacteria</taxon>
        <taxon>Pseudomonadati</taxon>
        <taxon>Pseudomonadota</taxon>
        <taxon>Gammaproteobacteria</taxon>
        <taxon>Pasteurellales</taxon>
        <taxon>Pasteurellaceae</taxon>
        <taxon>Rodentibacter</taxon>
    </lineage>
</organism>
<keyword evidence="3" id="KW-1185">Reference proteome</keyword>
<feature type="domain" description="DNA circulation N-terminal" evidence="1">
    <location>
        <begin position="8"/>
        <end position="93"/>
    </location>
</feature>
<name>A0A1V3JR48_9PAST</name>
<dbReference type="EMBL" id="MLHQ01000010">
    <property type="protein sequence ID" value="OOF59287.1"/>
    <property type="molecule type" value="Genomic_DNA"/>
</dbReference>
<proteinExistence type="predicted"/>
<dbReference type="AlphaFoldDB" id="A0A1V3JR48"/>
<dbReference type="RefSeq" id="WP_077423380.1">
    <property type="nucleotide sequence ID" value="NZ_MLHQ01000010.1"/>
</dbReference>
<dbReference type="Proteomes" id="UP000188602">
    <property type="component" value="Unassembled WGS sequence"/>
</dbReference>
<dbReference type="InterPro" id="IPR009826">
    <property type="entry name" value="DNA_circ_N"/>
</dbReference>
<gene>
    <name evidence="2" type="ORF">BKL49_04225</name>
</gene>
<evidence type="ECO:0000259" key="1">
    <source>
        <dbReference type="Pfam" id="PF07157"/>
    </source>
</evidence>